<dbReference type="Gene3D" id="1.20.1330.10">
    <property type="entry name" value="f41 fragment of flagellin, N-terminal domain"/>
    <property type="match status" value="1"/>
</dbReference>
<dbReference type="EMBL" id="VYKL01000025">
    <property type="protein sequence ID" value="KAA9022091.1"/>
    <property type="molecule type" value="Genomic_DNA"/>
</dbReference>
<organism evidence="5 6">
    <name type="scientific">Niallia endozanthoxylica</name>
    <dbReference type="NCBI Taxonomy" id="2036016"/>
    <lineage>
        <taxon>Bacteria</taxon>
        <taxon>Bacillati</taxon>
        <taxon>Bacillota</taxon>
        <taxon>Bacilli</taxon>
        <taxon>Bacillales</taxon>
        <taxon>Bacillaceae</taxon>
        <taxon>Niallia</taxon>
    </lineage>
</organism>
<keyword evidence="5" id="KW-0969">Cilium</keyword>
<name>A0A5J5HM65_9BACI</name>
<keyword evidence="3" id="KW-0975">Bacterial flagellum</keyword>
<accession>A0A5J5HM65</accession>
<evidence type="ECO:0000313" key="6">
    <source>
        <dbReference type="Proteomes" id="UP000326671"/>
    </source>
</evidence>
<comment type="subcellular location">
    <subcellularLocation>
        <location evidence="1">Bacterial flagellum</location>
    </subcellularLocation>
</comment>
<gene>
    <name evidence="5" type="ORF">F4V44_16130</name>
</gene>
<comment type="similarity">
    <text evidence="2">Belongs to the bacterial flagellin family.</text>
</comment>
<dbReference type="InterPro" id="IPR042187">
    <property type="entry name" value="Flagellin_C_sub2"/>
</dbReference>
<dbReference type="Proteomes" id="UP000326671">
    <property type="component" value="Unassembled WGS sequence"/>
</dbReference>
<evidence type="ECO:0000256" key="1">
    <source>
        <dbReference type="ARBA" id="ARBA00004365"/>
    </source>
</evidence>
<evidence type="ECO:0000256" key="2">
    <source>
        <dbReference type="ARBA" id="ARBA00005709"/>
    </source>
</evidence>
<dbReference type="Pfam" id="PF00700">
    <property type="entry name" value="Flagellin_C"/>
    <property type="match status" value="1"/>
</dbReference>
<feature type="domain" description="Flagellin C-terminal" evidence="4">
    <location>
        <begin position="165"/>
        <end position="249"/>
    </location>
</feature>
<dbReference type="GO" id="GO:0005198">
    <property type="term" value="F:structural molecule activity"/>
    <property type="evidence" value="ECO:0007669"/>
    <property type="project" value="InterPro"/>
</dbReference>
<dbReference type="Gene3D" id="6.10.10.10">
    <property type="entry name" value="Flagellar export chaperone, C-terminal domain"/>
    <property type="match status" value="1"/>
</dbReference>
<reference evidence="5 6" key="1">
    <citation type="submission" date="2019-09" db="EMBL/GenBank/DDBJ databases">
        <title>Whole genome sequences of isolates from the Mars Exploration Rovers.</title>
        <authorList>
            <person name="Seuylemezian A."/>
            <person name="Vaishampayan P."/>
        </authorList>
    </citation>
    <scope>NUCLEOTIDE SEQUENCE [LARGE SCALE GENOMIC DNA]</scope>
    <source>
        <strain evidence="5 6">MER_TA_151</strain>
    </source>
</reference>
<keyword evidence="6" id="KW-1185">Reference proteome</keyword>
<dbReference type="SUPFAM" id="SSF64518">
    <property type="entry name" value="Phase 1 flagellin"/>
    <property type="match status" value="1"/>
</dbReference>
<evidence type="ECO:0000256" key="3">
    <source>
        <dbReference type="ARBA" id="ARBA00023143"/>
    </source>
</evidence>
<comment type="caution">
    <text evidence="5">The sequence shown here is derived from an EMBL/GenBank/DDBJ whole genome shotgun (WGS) entry which is preliminary data.</text>
</comment>
<evidence type="ECO:0000259" key="4">
    <source>
        <dbReference type="Pfam" id="PF00700"/>
    </source>
</evidence>
<dbReference type="GO" id="GO:0009288">
    <property type="term" value="C:bacterial-type flagellum"/>
    <property type="evidence" value="ECO:0007669"/>
    <property type="project" value="UniProtKB-SubCell"/>
</dbReference>
<protein>
    <submittedName>
        <fullName evidence="5">Flagellin</fullName>
    </submittedName>
</protein>
<keyword evidence="5" id="KW-0282">Flagellum</keyword>
<proteinExistence type="inferred from homology"/>
<dbReference type="PANTHER" id="PTHR42792">
    <property type="entry name" value="FLAGELLIN"/>
    <property type="match status" value="1"/>
</dbReference>
<dbReference type="AlphaFoldDB" id="A0A5J5HM65"/>
<dbReference type="InterPro" id="IPR046358">
    <property type="entry name" value="Flagellin_C"/>
</dbReference>
<dbReference type="OrthoDB" id="9796789at2"/>
<sequence length="250" mass="27506">MDGQEGVIEQSFKVTGNRDLSNGLMIEEGMNDSLSFLVDDVHKTIQLSEGTYTSEELIDEINHRLTEKNAGVSASYSDNRLVFRHHTAGENHKISQFSGNAFTSLFFSSEKGKDAVLTEPNQVQFQIGANSGNSISLHFMNTETTAIGVDSLSVIDAPNRKGALSKIDKAIEMISSERSTIGVIQNRLEYTINNLSTYSENLTAAESRIRDLDMAREIMAQTKNSILTQASQAMLAQSNQIPQGVLQLLR</sequence>
<dbReference type="PANTHER" id="PTHR42792:SF2">
    <property type="entry name" value="FLAGELLIN"/>
    <property type="match status" value="1"/>
</dbReference>
<keyword evidence="5" id="KW-0966">Cell projection</keyword>
<evidence type="ECO:0000313" key="5">
    <source>
        <dbReference type="EMBL" id="KAA9022091.1"/>
    </source>
</evidence>
<dbReference type="InterPro" id="IPR001492">
    <property type="entry name" value="Flagellin"/>
</dbReference>